<dbReference type="InterPro" id="IPR002178">
    <property type="entry name" value="PTS_EIIA_type-2_dom"/>
</dbReference>
<evidence type="ECO:0000259" key="11">
    <source>
        <dbReference type="PROSITE" id="PS51094"/>
    </source>
</evidence>
<evidence type="ECO:0000256" key="8">
    <source>
        <dbReference type="ARBA" id="ARBA00037387"/>
    </source>
</evidence>
<evidence type="ECO:0000256" key="1">
    <source>
        <dbReference type="ARBA" id="ARBA00004496"/>
    </source>
</evidence>
<evidence type="ECO:0000256" key="9">
    <source>
        <dbReference type="ARBA" id="ARBA00041175"/>
    </source>
</evidence>
<keyword evidence="13" id="KW-1185">Reference proteome</keyword>
<dbReference type="Gene3D" id="3.40.930.10">
    <property type="entry name" value="Mannitol-specific EII, Chain A"/>
    <property type="match status" value="1"/>
</dbReference>
<keyword evidence="2" id="KW-0813">Transport</keyword>
<evidence type="ECO:0000256" key="7">
    <source>
        <dbReference type="ARBA" id="ARBA00022777"/>
    </source>
</evidence>
<dbReference type="InterPro" id="IPR016152">
    <property type="entry name" value="PTrfase/Anion_transptr"/>
</dbReference>
<accession>A0ABN5AN88</accession>
<evidence type="ECO:0000256" key="6">
    <source>
        <dbReference type="ARBA" id="ARBA00022683"/>
    </source>
</evidence>
<evidence type="ECO:0000256" key="4">
    <source>
        <dbReference type="ARBA" id="ARBA00022553"/>
    </source>
</evidence>
<keyword evidence="5 12" id="KW-0808">Transferase</keyword>
<dbReference type="Pfam" id="PF00359">
    <property type="entry name" value="PTS_EIIA_2"/>
    <property type="match status" value="1"/>
</dbReference>
<keyword evidence="7" id="KW-0418">Kinase</keyword>
<comment type="function">
    <text evidence="8">The phosphoenolpyruvate-dependent sugar phosphotransferase system (sugar PTS), a major carbohydrate active transport system, catalyzes the phosphorylation of incoming sugar substrates concomitantly with their translocation across the cell membrane. The enzyme II UlaABC PTS system is involved in ascorbate transport.</text>
</comment>
<dbReference type="PANTHER" id="PTHR36203:SF1">
    <property type="entry name" value="ASCORBATE-SPECIFIC PTS SYSTEM EIIA COMPONENT"/>
    <property type="match status" value="1"/>
</dbReference>
<proteinExistence type="predicted"/>
<evidence type="ECO:0000256" key="5">
    <source>
        <dbReference type="ARBA" id="ARBA00022679"/>
    </source>
</evidence>
<keyword evidence="3" id="KW-0963">Cytoplasm</keyword>
<dbReference type="InterPro" id="IPR051351">
    <property type="entry name" value="Ascorbate-PTS_EIIA_comp"/>
</dbReference>
<organism evidence="12 13">
    <name type="scientific">Bacillus sonorensis</name>
    <dbReference type="NCBI Taxonomy" id="119858"/>
    <lineage>
        <taxon>Bacteria</taxon>
        <taxon>Bacillati</taxon>
        <taxon>Bacillota</taxon>
        <taxon>Bacilli</taxon>
        <taxon>Bacillales</taxon>
        <taxon>Bacillaceae</taxon>
        <taxon>Bacillus</taxon>
    </lineage>
</organism>
<name>A0ABN5AN88_9BACI</name>
<keyword evidence="4" id="KW-0597">Phosphoprotein</keyword>
<protein>
    <recommendedName>
        <fullName evidence="9">Ascorbate-specific PTS system EIIA component</fullName>
    </recommendedName>
    <alternativeName>
        <fullName evidence="10">Ascorbate-specific phosphotransferase enzyme IIA component</fullName>
    </alternativeName>
</protein>
<evidence type="ECO:0000256" key="2">
    <source>
        <dbReference type="ARBA" id="ARBA00022448"/>
    </source>
</evidence>
<sequence>MLNELLTEKTIQMAERTESWEEAIRLAAKPLLDQELIKEHYIDAMIDNVKTLGPYMIIGPEIAIPTRGLKWG</sequence>
<dbReference type="Proteomes" id="UP000196877">
    <property type="component" value="Chromosome"/>
</dbReference>
<evidence type="ECO:0000313" key="12">
    <source>
        <dbReference type="EMBL" id="ASB91008.1"/>
    </source>
</evidence>
<evidence type="ECO:0000256" key="3">
    <source>
        <dbReference type="ARBA" id="ARBA00022490"/>
    </source>
</evidence>
<feature type="domain" description="PTS EIIA type-2" evidence="11">
    <location>
        <begin position="4"/>
        <end position="72"/>
    </location>
</feature>
<dbReference type="GO" id="GO:0016740">
    <property type="term" value="F:transferase activity"/>
    <property type="evidence" value="ECO:0007669"/>
    <property type="project" value="UniProtKB-KW"/>
</dbReference>
<dbReference type="EMBL" id="CP021920">
    <property type="protein sequence ID" value="ASB91008.1"/>
    <property type="molecule type" value="Genomic_DNA"/>
</dbReference>
<keyword evidence="6" id="KW-0598">Phosphotransferase system</keyword>
<evidence type="ECO:0000313" key="13">
    <source>
        <dbReference type="Proteomes" id="UP000196877"/>
    </source>
</evidence>
<dbReference type="SUPFAM" id="SSF55804">
    <property type="entry name" value="Phoshotransferase/anion transport protein"/>
    <property type="match status" value="1"/>
</dbReference>
<comment type="subcellular location">
    <subcellularLocation>
        <location evidence="1">Cytoplasm</location>
    </subcellularLocation>
</comment>
<dbReference type="PROSITE" id="PS51094">
    <property type="entry name" value="PTS_EIIA_TYPE_2"/>
    <property type="match status" value="1"/>
</dbReference>
<reference evidence="12 13" key="1">
    <citation type="submission" date="2017-06" db="EMBL/GenBank/DDBJ databases">
        <title>Genome sequence of Bacillus sonorensis strain SRCM101395.</title>
        <authorList>
            <person name="Cho S.H."/>
        </authorList>
    </citation>
    <scope>NUCLEOTIDE SEQUENCE [LARGE SCALE GENOMIC DNA]</scope>
    <source>
        <strain evidence="12 13">SRCM101395</strain>
    </source>
</reference>
<gene>
    <name evidence="12" type="primary">ulaC</name>
    <name evidence="12" type="ORF">S101395_04520</name>
</gene>
<evidence type="ECO:0000256" key="10">
    <source>
        <dbReference type="ARBA" id="ARBA00042072"/>
    </source>
</evidence>
<dbReference type="PANTHER" id="PTHR36203">
    <property type="entry name" value="ASCORBATE-SPECIFIC PTS SYSTEM EIIA COMPONENT"/>
    <property type="match status" value="1"/>
</dbReference>